<evidence type="ECO:0000313" key="6">
    <source>
        <dbReference type="Proteomes" id="UP000494165"/>
    </source>
</evidence>
<organism evidence="5 6">
    <name type="scientific">Cloeon dipterum</name>
    <dbReference type="NCBI Taxonomy" id="197152"/>
    <lineage>
        <taxon>Eukaryota</taxon>
        <taxon>Metazoa</taxon>
        <taxon>Ecdysozoa</taxon>
        <taxon>Arthropoda</taxon>
        <taxon>Hexapoda</taxon>
        <taxon>Insecta</taxon>
        <taxon>Pterygota</taxon>
        <taxon>Palaeoptera</taxon>
        <taxon>Ephemeroptera</taxon>
        <taxon>Pisciforma</taxon>
        <taxon>Baetidae</taxon>
        <taxon>Cloeon</taxon>
    </lineage>
</organism>
<dbReference type="AlphaFoldDB" id="A0A8S1DDR6"/>
<proteinExistence type="inferred from homology"/>
<dbReference type="Proteomes" id="UP000494165">
    <property type="component" value="Unassembled WGS sequence"/>
</dbReference>
<dbReference type="Pfam" id="PF01399">
    <property type="entry name" value="PCI"/>
    <property type="match status" value="1"/>
</dbReference>
<evidence type="ECO:0000313" key="5">
    <source>
        <dbReference type="EMBL" id="CAB3377901.1"/>
    </source>
</evidence>
<dbReference type="OrthoDB" id="10252687at2759"/>
<reference evidence="5 6" key="1">
    <citation type="submission" date="2020-04" db="EMBL/GenBank/DDBJ databases">
        <authorList>
            <person name="Alioto T."/>
            <person name="Alioto T."/>
            <person name="Gomez Garrido J."/>
        </authorList>
    </citation>
    <scope>NUCLEOTIDE SEQUENCE [LARGE SCALE GENOMIC DNA]</scope>
</reference>
<evidence type="ECO:0000259" key="4">
    <source>
        <dbReference type="PROSITE" id="PS50250"/>
    </source>
</evidence>
<dbReference type="GO" id="GO:0003723">
    <property type="term" value="F:RNA binding"/>
    <property type="evidence" value="ECO:0007669"/>
    <property type="project" value="InterPro"/>
</dbReference>
<dbReference type="PANTHER" id="PTHR12732:SF0">
    <property type="entry name" value="PCI DOMAIN-CONTAINING PROTEIN 2"/>
    <property type="match status" value="1"/>
</dbReference>
<dbReference type="GO" id="GO:0070390">
    <property type="term" value="C:transcription export complex 2"/>
    <property type="evidence" value="ECO:0007669"/>
    <property type="project" value="TreeGrafter"/>
</dbReference>
<dbReference type="PANTHER" id="PTHR12732">
    <property type="entry name" value="UNCHARACTERIZED PROTEASOME COMPONENT REGION PCI-CONTAINING"/>
    <property type="match status" value="1"/>
</dbReference>
<evidence type="ECO:0000256" key="1">
    <source>
        <dbReference type="ARBA" id="ARBA00025771"/>
    </source>
</evidence>
<sequence length="344" mass="39694">MPLSEIVLSHLQAANSIHDNDWLKAFEHQCGVVAAITKWLQLQKDENWSLPVMHTACVELRLLALQAERIQKKSHSVSHVECLEKAAESLMGCFRICASDNRSSEEMTKRWGMLALINQLFKVYFRINKLNLCKPLIRAIEGSPFKEDFSLSQQVTFRYYTGRKAMFDSEFRQAEAYLEYSFQHCHVQSRKNKRRILIYLIPVKMLLGYMPKRALLEKYDLMAFWPAAQAIREGNSNGLSRAIEKNETFFIKNGVYIMLEKLRMIAFRNLFKKVYHILNTHQIDIQALNVALKCSGVTDADVDETQCLVANLINDNKIKGYISHQHNKLVVSKQNPFPALHTVA</sequence>
<dbReference type="EMBL" id="CADEPI010000152">
    <property type="protein sequence ID" value="CAB3377901.1"/>
    <property type="molecule type" value="Genomic_DNA"/>
</dbReference>
<dbReference type="PROSITE" id="PS50250">
    <property type="entry name" value="PCI"/>
    <property type="match status" value="1"/>
</dbReference>
<dbReference type="SMART" id="SM00753">
    <property type="entry name" value="PAM"/>
    <property type="match status" value="1"/>
</dbReference>
<protein>
    <recommendedName>
        <fullName evidence="3">PCI domain-containing protein 2 homolog</fullName>
    </recommendedName>
    <alternativeName>
        <fullName evidence="2">CSN12-like protein</fullName>
    </alternativeName>
</protein>
<accession>A0A8S1DDR6</accession>
<name>A0A8S1DDR6_9INSE</name>
<evidence type="ECO:0000256" key="2">
    <source>
        <dbReference type="ARBA" id="ARBA00033214"/>
    </source>
</evidence>
<feature type="domain" description="PCI" evidence="4">
    <location>
        <begin position="155"/>
        <end position="336"/>
    </location>
</feature>
<gene>
    <name evidence="5" type="ORF">CLODIP_2_CD05813</name>
</gene>
<comment type="caution">
    <text evidence="5">The sequence shown here is derived from an EMBL/GenBank/DDBJ whole genome shotgun (WGS) entry which is preliminary data.</text>
</comment>
<dbReference type="FunFam" id="1.10.10.10:FF:000146">
    <property type="entry name" value="PCI domain-containing protein 2 homolog"/>
    <property type="match status" value="1"/>
</dbReference>
<evidence type="ECO:0000256" key="3">
    <source>
        <dbReference type="ARBA" id="ARBA00072421"/>
    </source>
</evidence>
<dbReference type="InterPro" id="IPR045114">
    <property type="entry name" value="Csn12-like"/>
</dbReference>
<dbReference type="InterPro" id="IPR000717">
    <property type="entry name" value="PCI_dom"/>
</dbReference>
<comment type="similarity">
    <text evidence="1">Belongs to the CSN12 family.</text>
</comment>
<dbReference type="InterPro" id="IPR036388">
    <property type="entry name" value="WH-like_DNA-bd_sf"/>
</dbReference>
<dbReference type="GO" id="GO:0016973">
    <property type="term" value="P:poly(A)+ mRNA export from nucleus"/>
    <property type="evidence" value="ECO:0007669"/>
    <property type="project" value="TreeGrafter"/>
</dbReference>
<keyword evidence="6" id="KW-1185">Reference proteome</keyword>
<dbReference type="GO" id="GO:0000973">
    <property type="term" value="P:post-transcriptional tethering of RNA polymerase II gene DNA at nuclear periphery"/>
    <property type="evidence" value="ECO:0007669"/>
    <property type="project" value="TreeGrafter"/>
</dbReference>
<dbReference type="GO" id="GO:0003690">
    <property type="term" value="F:double-stranded DNA binding"/>
    <property type="evidence" value="ECO:0007669"/>
    <property type="project" value="InterPro"/>
</dbReference>
<dbReference type="GO" id="GO:0006368">
    <property type="term" value="P:transcription elongation by RNA polymerase II"/>
    <property type="evidence" value="ECO:0007669"/>
    <property type="project" value="TreeGrafter"/>
</dbReference>
<dbReference type="Gene3D" id="1.10.10.10">
    <property type="entry name" value="Winged helix-like DNA-binding domain superfamily/Winged helix DNA-binding domain"/>
    <property type="match status" value="1"/>
</dbReference>